<evidence type="ECO:0000313" key="1">
    <source>
        <dbReference type="EMBL" id="WQJ53451.1"/>
    </source>
</evidence>
<organism evidence="1 2">
    <name type="scientific">phage Lak_Megaphage_Sonny</name>
    <dbReference type="NCBI Taxonomy" id="3109229"/>
    <lineage>
        <taxon>Viruses</taxon>
        <taxon>Duplodnaviria</taxon>
        <taxon>Heunggongvirae</taxon>
        <taxon>Uroviricota</taxon>
        <taxon>Caudoviricetes</taxon>
        <taxon>Caudoviricetes code 15 clade</taxon>
    </lineage>
</organism>
<dbReference type="EMBL" id="OR769223">
    <property type="protein sequence ID" value="WQJ53451.1"/>
    <property type="molecule type" value="Genomic_DNA"/>
</dbReference>
<evidence type="ECO:0000313" key="2">
    <source>
        <dbReference type="Proteomes" id="UP001358193"/>
    </source>
</evidence>
<proteinExistence type="predicted"/>
<accession>A0ABZ0Z2R2</accession>
<reference evidence="1 2" key="1">
    <citation type="submission" date="2023-11" db="EMBL/GenBank/DDBJ databases">
        <authorList>
            <person name="Cook R."/>
            <person name="Crisci M."/>
            <person name="Pye H."/>
            <person name="Adriaenssens E."/>
            <person name="Santini J."/>
        </authorList>
    </citation>
    <scope>NUCLEOTIDE SEQUENCE [LARGE SCALE GENOMIC DNA]</scope>
    <source>
        <strain evidence="1">Lak_Megaphage_Sonny</strain>
    </source>
</reference>
<keyword evidence="2" id="KW-1185">Reference proteome</keyword>
<sequence length="137" mass="16293">MKSLIKYLHIDDNMIINLKNVIGIFIFNYEKRYDTFNYYQGVVQEDTLLYVVCKEKNFCFDISKSQINNINNMLNNKFYKIFNDIVIHINDGRDTYKLVRGYIKKDNLVFENSKTVLIHTGNKEISLKDVILHNELI</sequence>
<name>A0ABZ0Z2R2_9CAUD</name>
<protein>
    <submittedName>
        <fullName evidence="1">Uncharacterized protein</fullName>
    </submittedName>
</protein>
<dbReference type="Proteomes" id="UP001358193">
    <property type="component" value="Segment"/>
</dbReference>